<sequence length="443" mass="48122">MSSVIAIEEGEHPLSGVALERVESVLGIGGAGGEGSGRGTLVREKEAAKQKEKEKEVVERDVRRTKSKQSLLRAVTSSGSGSASTVKNESSDSSNPSSTRLLRPSRSSASRSKAGWEADDEEQESRSEAETDVPEDDPAVTNPAFTNNKVRHSASQSSLKRNKSIRRSSTSAGSNRPHQQPFPLPPVGLEGKRSRSYSELNPSRTLESRPSRTSLKSSRDVLDRPPSTRSRTRSIPHLDRKRSSHSVHSVNTQRSKRSSRKTPGRGKAPNSNTEEGFTIYDSSTSTSNGEEGGEWAEGRKGSGSVKGAGYFELGAGQMKVRPIRSLGDLKAAKVKKERDGVPSLANIEVLPSNTKNDASTPLLHIHTQIETSDQEEENTPLALSFSLNKPSPLSEEAMRERIRKGREAMLVRSLSVPDLRDVAAELPEASREGKSTLQRRKTT</sequence>
<organism evidence="2 3">
    <name type="scientific">Rhizophlyctis rosea</name>
    <dbReference type="NCBI Taxonomy" id="64517"/>
    <lineage>
        <taxon>Eukaryota</taxon>
        <taxon>Fungi</taxon>
        <taxon>Fungi incertae sedis</taxon>
        <taxon>Chytridiomycota</taxon>
        <taxon>Chytridiomycota incertae sedis</taxon>
        <taxon>Chytridiomycetes</taxon>
        <taxon>Rhizophlyctidales</taxon>
        <taxon>Rhizophlyctidaceae</taxon>
        <taxon>Rhizophlyctis</taxon>
    </lineage>
</organism>
<protein>
    <submittedName>
        <fullName evidence="2">Uncharacterized protein</fullName>
    </submittedName>
</protein>
<feature type="compositionally biased region" description="Basic and acidic residues" evidence="1">
    <location>
        <begin position="41"/>
        <end position="64"/>
    </location>
</feature>
<proteinExistence type="predicted"/>
<keyword evidence="3" id="KW-1185">Reference proteome</keyword>
<name>A0AAD5S1J5_9FUNG</name>
<feature type="compositionally biased region" description="Basic residues" evidence="1">
    <location>
        <begin position="254"/>
        <end position="264"/>
    </location>
</feature>
<accession>A0AAD5S1J5</accession>
<gene>
    <name evidence="2" type="ORF">HK097_006149</name>
</gene>
<feature type="region of interest" description="Disordered" evidence="1">
    <location>
        <begin position="424"/>
        <end position="443"/>
    </location>
</feature>
<dbReference type="EMBL" id="JADGJD010002885">
    <property type="protein sequence ID" value="KAJ3027492.1"/>
    <property type="molecule type" value="Genomic_DNA"/>
</dbReference>
<feature type="region of interest" description="Disordered" evidence="1">
    <location>
        <begin position="27"/>
        <end position="306"/>
    </location>
</feature>
<dbReference type="Proteomes" id="UP001212841">
    <property type="component" value="Unassembled WGS sequence"/>
</dbReference>
<feature type="compositionally biased region" description="Basic residues" evidence="1">
    <location>
        <begin position="230"/>
        <end position="245"/>
    </location>
</feature>
<dbReference type="AlphaFoldDB" id="A0AAD5S1J5"/>
<feature type="non-terminal residue" evidence="2">
    <location>
        <position position="443"/>
    </location>
</feature>
<evidence type="ECO:0000313" key="2">
    <source>
        <dbReference type="EMBL" id="KAJ3027492.1"/>
    </source>
</evidence>
<feature type="compositionally biased region" description="Basic and acidic residues" evidence="1">
    <location>
        <begin position="424"/>
        <end position="434"/>
    </location>
</feature>
<comment type="caution">
    <text evidence="2">The sequence shown here is derived from an EMBL/GenBank/DDBJ whole genome shotgun (WGS) entry which is preliminary data.</text>
</comment>
<feature type="compositionally biased region" description="Low complexity" evidence="1">
    <location>
        <begin position="74"/>
        <end position="112"/>
    </location>
</feature>
<feature type="compositionally biased region" description="Gly residues" evidence="1">
    <location>
        <begin position="27"/>
        <end position="38"/>
    </location>
</feature>
<reference evidence="2" key="1">
    <citation type="submission" date="2020-05" db="EMBL/GenBank/DDBJ databases">
        <title>Phylogenomic resolution of chytrid fungi.</title>
        <authorList>
            <person name="Stajich J.E."/>
            <person name="Amses K."/>
            <person name="Simmons R."/>
            <person name="Seto K."/>
            <person name="Myers J."/>
            <person name="Bonds A."/>
            <person name="Quandt C.A."/>
            <person name="Barry K."/>
            <person name="Liu P."/>
            <person name="Grigoriev I."/>
            <person name="Longcore J.E."/>
            <person name="James T.Y."/>
        </authorList>
    </citation>
    <scope>NUCLEOTIDE SEQUENCE</scope>
    <source>
        <strain evidence="2">JEL0318</strain>
    </source>
</reference>
<evidence type="ECO:0000313" key="3">
    <source>
        <dbReference type="Proteomes" id="UP001212841"/>
    </source>
</evidence>
<feature type="compositionally biased region" description="Polar residues" evidence="1">
    <location>
        <begin position="167"/>
        <end position="178"/>
    </location>
</feature>
<feature type="region of interest" description="Disordered" evidence="1">
    <location>
        <begin position="370"/>
        <end position="394"/>
    </location>
</feature>
<feature type="compositionally biased region" description="Polar residues" evidence="1">
    <location>
        <begin position="143"/>
        <end position="159"/>
    </location>
</feature>
<evidence type="ECO:0000256" key="1">
    <source>
        <dbReference type="SAM" id="MobiDB-lite"/>
    </source>
</evidence>